<feature type="transmembrane region" description="Helical" evidence="9">
    <location>
        <begin position="56"/>
        <end position="74"/>
    </location>
</feature>
<dbReference type="OrthoDB" id="227596at2"/>
<evidence type="ECO:0000259" key="10">
    <source>
        <dbReference type="Pfam" id="PF02518"/>
    </source>
</evidence>
<evidence type="ECO:0000259" key="11">
    <source>
        <dbReference type="Pfam" id="PF07730"/>
    </source>
</evidence>
<dbReference type="InterPro" id="IPR036890">
    <property type="entry name" value="HATPase_C_sf"/>
</dbReference>
<keyword evidence="8" id="KW-0902">Two-component regulatory system</keyword>
<evidence type="ECO:0000256" key="2">
    <source>
        <dbReference type="ARBA" id="ARBA00012438"/>
    </source>
</evidence>
<accession>A0A1G8FTF8</accession>
<dbReference type="EMBL" id="FNDJ01000003">
    <property type="protein sequence ID" value="SDH85391.1"/>
    <property type="molecule type" value="Genomic_DNA"/>
</dbReference>
<keyword evidence="7" id="KW-0067">ATP-binding</keyword>
<dbReference type="Proteomes" id="UP000199202">
    <property type="component" value="Unassembled WGS sequence"/>
</dbReference>
<feature type="transmembrane region" description="Helical" evidence="9">
    <location>
        <begin position="94"/>
        <end position="111"/>
    </location>
</feature>
<dbReference type="PANTHER" id="PTHR24421:SF10">
    <property type="entry name" value="NITRATE_NITRITE SENSOR PROTEIN NARQ"/>
    <property type="match status" value="1"/>
</dbReference>
<evidence type="ECO:0000256" key="6">
    <source>
        <dbReference type="ARBA" id="ARBA00022777"/>
    </source>
</evidence>
<dbReference type="GO" id="GO:0046983">
    <property type="term" value="F:protein dimerization activity"/>
    <property type="evidence" value="ECO:0007669"/>
    <property type="project" value="InterPro"/>
</dbReference>
<dbReference type="EC" id="2.7.13.3" evidence="2"/>
<evidence type="ECO:0000256" key="9">
    <source>
        <dbReference type="SAM" id="Phobius"/>
    </source>
</evidence>
<evidence type="ECO:0000256" key="3">
    <source>
        <dbReference type="ARBA" id="ARBA00022553"/>
    </source>
</evidence>
<dbReference type="PANTHER" id="PTHR24421">
    <property type="entry name" value="NITRATE/NITRITE SENSOR PROTEIN NARX-RELATED"/>
    <property type="match status" value="1"/>
</dbReference>
<evidence type="ECO:0000256" key="4">
    <source>
        <dbReference type="ARBA" id="ARBA00022679"/>
    </source>
</evidence>
<keyword evidence="9" id="KW-0812">Transmembrane</keyword>
<dbReference type="STRING" id="633440.SAMN05421869_103422"/>
<dbReference type="Pfam" id="PF02518">
    <property type="entry name" value="HATPase_c"/>
    <property type="match status" value="1"/>
</dbReference>
<dbReference type="InterPro" id="IPR050482">
    <property type="entry name" value="Sensor_HK_TwoCompSys"/>
</dbReference>
<keyword evidence="6 12" id="KW-0418">Kinase</keyword>
<keyword evidence="13" id="KW-1185">Reference proteome</keyword>
<reference evidence="12 13" key="1">
    <citation type="submission" date="2016-10" db="EMBL/GenBank/DDBJ databases">
        <authorList>
            <person name="de Groot N.N."/>
        </authorList>
    </citation>
    <scope>NUCLEOTIDE SEQUENCE [LARGE SCALE GENOMIC DNA]</scope>
    <source>
        <strain evidence="12 13">CGMCC 4.6533</strain>
    </source>
</reference>
<dbReference type="CDD" id="cd16917">
    <property type="entry name" value="HATPase_UhpB-NarQ-NarX-like"/>
    <property type="match status" value="1"/>
</dbReference>
<dbReference type="InterPro" id="IPR011712">
    <property type="entry name" value="Sig_transdc_His_kin_sub3_dim/P"/>
</dbReference>
<gene>
    <name evidence="12" type="ORF">SAMN05421869_103422</name>
</gene>
<dbReference type="InterPro" id="IPR003594">
    <property type="entry name" value="HATPase_dom"/>
</dbReference>
<keyword evidence="9" id="KW-0472">Membrane</keyword>
<keyword evidence="5" id="KW-0547">Nucleotide-binding</keyword>
<dbReference type="Pfam" id="PF07730">
    <property type="entry name" value="HisKA_3"/>
    <property type="match status" value="1"/>
</dbReference>
<keyword evidence="9" id="KW-1133">Transmembrane helix</keyword>
<evidence type="ECO:0000313" key="13">
    <source>
        <dbReference type="Proteomes" id="UP000199202"/>
    </source>
</evidence>
<proteinExistence type="predicted"/>
<evidence type="ECO:0000256" key="7">
    <source>
        <dbReference type="ARBA" id="ARBA00022840"/>
    </source>
</evidence>
<evidence type="ECO:0000256" key="1">
    <source>
        <dbReference type="ARBA" id="ARBA00000085"/>
    </source>
</evidence>
<feature type="transmembrane region" description="Helical" evidence="9">
    <location>
        <begin position="123"/>
        <end position="141"/>
    </location>
</feature>
<name>A0A1G8FTF8_9ACTN</name>
<dbReference type="GO" id="GO:0005524">
    <property type="term" value="F:ATP binding"/>
    <property type="evidence" value="ECO:0007669"/>
    <property type="project" value="UniProtKB-KW"/>
</dbReference>
<keyword evidence="3" id="KW-0597">Phosphoprotein</keyword>
<sequence length="372" mass="39197">MIATTWKFPPWVADVTPAVGVLAAELGMPTSGLSVEVVLYAVIAAGLILVRRRSPLVVAGLVGVLCAVSFQSAPYDAPVSAMLVALYTVGRHTAALPSTATAMLAAGAYWLAAGTASTGEPSVVAAIVLAPALPVAAGHIVRLRGELSRRREQQAAEYAVREERRRIARELHDVIAHHVSVVGLYMGVARRTIPADPERAQAALLTGEETARQAMTEMRRLLDVLRTDGESIENQAGVGVARLPELVAESGNAMLEVTGEAVELPTTVDHAVYRIVQEALTNTRKHAAGARSRVRLAYLPELVEVEVDDDGRARSGDAGPWRGRARSGEIGLGLGLAGMAERVSMCGGELRAGPSPAGGFTVHARIPLLEKT</sequence>
<organism evidence="12 13">
    <name type="scientific">Nonomuraea jiangxiensis</name>
    <dbReference type="NCBI Taxonomy" id="633440"/>
    <lineage>
        <taxon>Bacteria</taxon>
        <taxon>Bacillati</taxon>
        <taxon>Actinomycetota</taxon>
        <taxon>Actinomycetes</taxon>
        <taxon>Streptosporangiales</taxon>
        <taxon>Streptosporangiaceae</taxon>
        <taxon>Nonomuraea</taxon>
    </lineage>
</organism>
<dbReference type="Gene3D" id="3.30.565.10">
    <property type="entry name" value="Histidine kinase-like ATPase, C-terminal domain"/>
    <property type="match status" value="1"/>
</dbReference>
<evidence type="ECO:0000313" key="12">
    <source>
        <dbReference type="EMBL" id="SDH85391.1"/>
    </source>
</evidence>
<dbReference type="Gene3D" id="1.20.5.1930">
    <property type="match status" value="1"/>
</dbReference>
<dbReference type="SUPFAM" id="SSF55874">
    <property type="entry name" value="ATPase domain of HSP90 chaperone/DNA topoisomerase II/histidine kinase"/>
    <property type="match status" value="1"/>
</dbReference>
<keyword evidence="4" id="KW-0808">Transferase</keyword>
<evidence type="ECO:0000256" key="5">
    <source>
        <dbReference type="ARBA" id="ARBA00022741"/>
    </source>
</evidence>
<dbReference type="GO" id="GO:0000155">
    <property type="term" value="F:phosphorelay sensor kinase activity"/>
    <property type="evidence" value="ECO:0007669"/>
    <property type="project" value="InterPro"/>
</dbReference>
<evidence type="ECO:0000256" key="8">
    <source>
        <dbReference type="ARBA" id="ARBA00023012"/>
    </source>
</evidence>
<dbReference type="AlphaFoldDB" id="A0A1G8FTF8"/>
<comment type="catalytic activity">
    <reaction evidence="1">
        <text>ATP + protein L-histidine = ADP + protein N-phospho-L-histidine.</text>
        <dbReference type="EC" id="2.7.13.3"/>
    </reaction>
</comment>
<feature type="domain" description="Histidine kinase/HSP90-like ATPase" evidence="10">
    <location>
        <begin position="271"/>
        <end position="368"/>
    </location>
</feature>
<protein>
    <recommendedName>
        <fullName evidence="2">histidine kinase</fullName>
        <ecNumber evidence="2">2.7.13.3</ecNumber>
    </recommendedName>
</protein>
<feature type="domain" description="Signal transduction histidine kinase subgroup 3 dimerisation and phosphoacceptor" evidence="11">
    <location>
        <begin position="163"/>
        <end position="228"/>
    </location>
</feature>
<dbReference type="GO" id="GO:0016020">
    <property type="term" value="C:membrane"/>
    <property type="evidence" value="ECO:0007669"/>
    <property type="project" value="InterPro"/>
</dbReference>
<feature type="transmembrane region" description="Helical" evidence="9">
    <location>
        <begin position="31"/>
        <end position="49"/>
    </location>
</feature>